<dbReference type="GO" id="GO:0043565">
    <property type="term" value="F:sequence-specific DNA binding"/>
    <property type="evidence" value="ECO:0007669"/>
    <property type="project" value="InterPro"/>
</dbReference>
<dbReference type="InterPro" id="IPR037923">
    <property type="entry name" value="HTH-like"/>
</dbReference>
<evidence type="ECO:0000256" key="1">
    <source>
        <dbReference type="ARBA" id="ARBA00023015"/>
    </source>
</evidence>
<evidence type="ECO:0000256" key="3">
    <source>
        <dbReference type="ARBA" id="ARBA00023159"/>
    </source>
</evidence>
<protein>
    <submittedName>
        <fullName evidence="6">AraC family transcriptional regulator</fullName>
    </submittedName>
</protein>
<dbReference type="PROSITE" id="PS00041">
    <property type="entry name" value="HTH_ARAC_FAMILY_1"/>
    <property type="match status" value="1"/>
</dbReference>
<name>A0A3A8Q917_9BACT</name>
<evidence type="ECO:0000313" key="7">
    <source>
        <dbReference type="Proteomes" id="UP000272888"/>
    </source>
</evidence>
<evidence type="ECO:0000313" key="6">
    <source>
        <dbReference type="EMBL" id="RKH64678.1"/>
    </source>
</evidence>
<accession>A0A3A8Q917</accession>
<evidence type="ECO:0000256" key="2">
    <source>
        <dbReference type="ARBA" id="ARBA00023125"/>
    </source>
</evidence>
<dbReference type="SUPFAM" id="SSF51215">
    <property type="entry name" value="Regulatory protein AraC"/>
    <property type="match status" value="1"/>
</dbReference>
<dbReference type="Proteomes" id="UP000272888">
    <property type="component" value="Unassembled WGS sequence"/>
</dbReference>
<evidence type="ECO:0000256" key="4">
    <source>
        <dbReference type="ARBA" id="ARBA00023163"/>
    </source>
</evidence>
<proteinExistence type="predicted"/>
<dbReference type="Pfam" id="PF02311">
    <property type="entry name" value="AraC_binding"/>
    <property type="match status" value="1"/>
</dbReference>
<keyword evidence="3" id="KW-0010">Activator</keyword>
<gene>
    <name evidence="6" type="ORF">D7V93_07040</name>
</gene>
<dbReference type="InterPro" id="IPR003313">
    <property type="entry name" value="AraC-bd"/>
</dbReference>
<dbReference type="PANTHER" id="PTHR46796">
    <property type="entry name" value="HTH-TYPE TRANSCRIPTIONAL ACTIVATOR RHAS-RELATED"/>
    <property type="match status" value="1"/>
</dbReference>
<keyword evidence="4" id="KW-0804">Transcription</keyword>
<dbReference type="InterPro" id="IPR050204">
    <property type="entry name" value="AraC_XylS_family_regulators"/>
</dbReference>
<dbReference type="InterPro" id="IPR018062">
    <property type="entry name" value="HTH_AraC-typ_CS"/>
</dbReference>
<keyword evidence="2" id="KW-0238">DNA-binding</keyword>
<evidence type="ECO:0000259" key="5">
    <source>
        <dbReference type="PROSITE" id="PS01124"/>
    </source>
</evidence>
<dbReference type="Pfam" id="PF12833">
    <property type="entry name" value="HTH_18"/>
    <property type="match status" value="1"/>
</dbReference>
<dbReference type="PROSITE" id="PS01124">
    <property type="entry name" value="HTH_ARAC_FAMILY_2"/>
    <property type="match status" value="1"/>
</dbReference>
<keyword evidence="7" id="KW-1185">Reference proteome</keyword>
<sequence>MNEGSRGSPESRTAAVSRFWRDERLPFIEAREVQDGRKVCYARHFHETFSVGVISGGQSTYLNQAVRRPVGTGALVVMNPGEVHACNPIHDQPWSYRMLYVDTRWLTRLQHELGLNANQGFHPFATLLTTEPGLYAAFNRFYDVLTDREPEPLRKQGAAVTFFAQLQQRLNPSAAAPRQANPRIERAADFISDNCTQPLKLEDICQAAELSASYLIRAFKKRYGLTPHAYLVNRRVQFARAQLKRGHGIADVAHEAGFADQAHLQRAFKQLLATTPGQYRGAR</sequence>
<comment type="caution">
    <text evidence="6">The sequence shown here is derived from an EMBL/GenBank/DDBJ whole genome shotgun (WGS) entry which is preliminary data.</text>
</comment>
<dbReference type="PANTHER" id="PTHR46796:SF2">
    <property type="entry name" value="TRANSCRIPTIONAL REGULATORY PROTEIN"/>
    <property type="match status" value="1"/>
</dbReference>
<dbReference type="Gene3D" id="1.10.10.60">
    <property type="entry name" value="Homeodomain-like"/>
    <property type="match status" value="1"/>
</dbReference>
<dbReference type="AlphaFoldDB" id="A0A3A8Q917"/>
<reference evidence="7" key="1">
    <citation type="submission" date="2018-09" db="EMBL/GenBank/DDBJ databases">
        <authorList>
            <person name="Livingstone P.G."/>
            <person name="Whitworth D.E."/>
        </authorList>
    </citation>
    <scope>NUCLEOTIDE SEQUENCE [LARGE SCALE GENOMIC DNA]</scope>
    <source>
        <strain evidence="7">CA051B</strain>
    </source>
</reference>
<dbReference type="EMBL" id="RAWB01000047">
    <property type="protein sequence ID" value="RKH64678.1"/>
    <property type="molecule type" value="Genomic_DNA"/>
</dbReference>
<dbReference type="InterPro" id="IPR018060">
    <property type="entry name" value="HTH_AraC"/>
</dbReference>
<dbReference type="SMART" id="SM00342">
    <property type="entry name" value="HTH_ARAC"/>
    <property type="match status" value="1"/>
</dbReference>
<dbReference type="SUPFAM" id="SSF46689">
    <property type="entry name" value="Homeodomain-like"/>
    <property type="match status" value="2"/>
</dbReference>
<keyword evidence="1" id="KW-0805">Transcription regulation</keyword>
<dbReference type="InterPro" id="IPR009057">
    <property type="entry name" value="Homeodomain-like_sf"/>
</dbReference>
<dbReference type="GO" id="GO:0003700">
    <property type="term" value="F:DNA-binding transcription factor activity"/>
    <property type="evidence" value="ECO:0007669"/>
    <property type="project" value="InterPro"/>
</dbReference>
<feature type="domain" description="HTH araC/xylS-type" evidence="5">
    <location>
        <begin position="185"/>
        <end position="282"/>
    </location>
</feature>
<organism evidence="6 7">
    <name type="scientific">Corallococcus llansteffanensis</name>
    <dbReference type="NCBI Taxonomy" id="2316731"/>
    <lineage>
        <taxon>Bacteria</taxon>
        <taxon>Pseudomonadati</taxon>
        <taxon>Myxococcota</taxon>
        <taxon>Myxococcia</taxon>
        <taxon>Myxococcales</taxon>
        <taxon>Cystobacterineae</taxon>
        <taxon>Myxococcaceae</taxon>
        <taxon>Corallococcus</taxon>
    </lineage>
</organism>
<dbReference type="RefSeq" id="WP_120642639.1">
    <property type="nucleotide sequence ID" value="NZ_RAWB01000047.1"/>
</dbReference>